<accession>A0A1J9R1R4</accession>
<evidence type="ECO:0000259" key="2">
    <source>
        <dbReference type="Pfam" id="PF10373"/>
    </source>
</evidence>
<dbReference type="GO" id="GO:0070034">
    <property type="term" value="F:telomerase RNA binding"/>
    <property type="evidence" value="ECO:0007669"/>
    <property type="project" value="TreeGrafter"/>
</dbReference>
<dbReference type="GO" id="GO:0005697">
    <property type="term" value="C:telomerase holoenzyme complex"/>
    <property type="evidence" value="ECO:0007669"/>
    <property type="project" value="TreeGrafter"/>
</dbReference>
<dbReference type="InterPro" id="IPR045153">
    <property type="entry name" value="Est1/Ebs1-like"/>
</dbReference>
<dbReference type="FunFam" id="1.25.40.10:FF:000202">
    <property type="entry name" value="Unplaced genomic scaffold supercont1.7, whole genome shotgun sequence"/>
    <property type="match status" value="1"/>
</dbReference>
<reference evidence="3 4" key="1">
    <citation type="submission" date="2016-10" db="EMBL/GenBank/DDBJ databases">
        <title>Proteomics and genomics reveal pathogen-plant mechanisms compatible with a hemibiotrophic lifestyle of Diplodia corticola.</title>
        <authorList>
            <person name="Fernandes I."/>
            <person name="De Jonge R."/>
            <person name="Van De Peer Y."/>
            <person name="Devreese B."/>
            <person name="Alves A."/>
            <person name="Esteves A.C."/>
        </authorList>
    </citation>
    <scope>NUCLEOTIDE SEQUENCE [LARGE SCALE GENOMIC DNA]</scope>
    <source>
        <strain evidence="3 4">CBS 112549</strain>
    </source>
</reference>
<evidence type="ECO:0000256" key="1">
    <source>
        <dbReference type="SAM" id="MobiDB-lite"/>
    </source>
</evidence>
<name>A0A1J9R1R4_9PEZI</name>
<dbReference type="GO" id="GO:0000184">
    <property type="term" value="P:nuclear-transcribed mRNA catabolic process, nonsense-mediated decay"/>
    <property type="evidence" value="ECO:0007669"/>
    <property type="project" value="TreeGrafter"/>
</dbReference>
<feature type="region of interest" description="Disordered" evidence="1">
    <location>
        <begin position="89"/>
        <end position="182"/>
    </location>
</feature>
<dbReference type="PANTHER" id="PTHR15696:SF0">
    <property type="entry name" value="TELOMERASE-BINDING PROTEIN EST1A"/>
    <property type="match status" value="1"/>
</dbReference>
<keyword evidence="4" id="KW-1185">Reference proteome</keyword>
<dbReference type="EMBL" id="MNUE01000022">
    <property type="protein sequence ID" value="OJD34537.1"/>
    <property type="molecule type" value="Genomic_DNA"/>
</dbReference>
<dbReference type="InterPro" id="IPR018834">
    <property type="entry name" value="DNA/RNA-bd_Est1-type"/>
</dbReference>
<feature type="domain" description="DNA/RNA-binding" evidence="2">
    <location>
        <begin position="449"/>
        <end position="564"/>
    </location>
</feature>
<gene>
    <name evidence="3" type="ORF">BKCO1_2200011</name>
</gene>
<dbReference type="Proteomes" id="UP000183809">
    <property type="component" value="Unassembled WGS sequence"/>
</dbReference>
<dbReference type="PANTHER" id="PTHR15696">
    <property type="entry name" value="SMG-7 SUPPRESSOR WITH MORPHOLOGICAL EFFECT ON GENITALIA PROTEIN 7"/>
    <property type="match status" value="1"/>
</dbReference>
<dbReference type="GO" id="GO:0042162">
    <property type="term" value="F:telomeric DNA binding"/>
    <property type="evidence" value="ECO:0007669"/>
    <property type="project" value="TreeGrafter"/>
</dbReference>
<dbReference type="Pfam" id="PF10373">
    <property type="entry name" value="EST1_DNA_bind"/>
    <property type="match status" value="1"/>
</dbReference>
<dbReference type="GeneID" id="31013032"/>
<proteinExistence type="predicted"/>
<dbReference type="AlphaFoldDB" id="A0A1J9R1R4"/>
<dbReference type="InterPro" id="IPR011990">
    <property type="entry name" value="TPR-like_helical_dom_sf"/>
</dbReference>
<evidence type="ECO:0000313" key="4">
    <source>
        <dbReference type="Proteomes" id="UP000183809"/>
    </source>
</evidence>
<comment type="caution">
    <text evidence="3">The sequence shown here is derived from an EMBL/GenBank/DDBJ whole genome shotgun (WGS) entry which is preliminary data.</text>
</comment>
<protein>
    <submittedName>
        <fullName evidence="3">Telomerase-binding protein</fullName>
    </submittedName>
</protein>
<organism evidence="3 4">
    <name type="scientific">Diplodia corticola</name>
    <dbReference type="NCBI Taxonomy" id="236234"/>
    <lineage>
        <taxon>Eukaryota</taxon>
        <taxon>Fungi</taxon>
        <taxon>Dikarya</taxon>
        <taxon>Ascomycota</taxon>
        <taxon>Pezizomycotina</taxon>
        <taxon>Dothideomycetes</taxon>
        <taxon>Dothideomycetes incertae sedis</taxon>
        <taxon>Botryosphaeriales</taxon>
        <taxon>Botryosphaeriaceae</taxon>
        <taxon>Diplodia</taxon>
    </lineage>
</organism>
<feature type="compositionally biased region" description="Polar residues" evidence="1">
    <location>
        <begin position="235"/>
        <end position="244"/>
    </location>
</feature>
<dbReference type="STRING" id="236234.A0A1J9R1R4"/>
<evidence type="ECO:0000313" key="3">
    <source>
        <dbReference type="EMBL" id="OJD34537.1"/>
    </source>
</evidence>
<dbReference type="SUPFAM" id="SSF48452">
    <property type="entry name" value="TPR-like"/>
    <property type="match status" value="1"/>
</dbReference>
<dbReference type="Gene3D" id="1.25.40.10">
    <property type="entry name" value="Tetratricopeptide repeat domain"/>
    <property type="match status" value="1"/>
</dbReference>
<dbReference type="OrthoDB" id="2017974at2759"/>
<feature type="compositionally biased region" description="Basic and acidic residues" evidence="1">
    <location>
        <begin position="95"/>
        <end position="112"/>
    </location>
</feature>
<dbReference type="RefSeq" id="XP_020130797.1">
    <property type="nucleotide sequence ID" value="XM_020272772.1"/>
</dbReference>
<sequence length="813" mass="92056">MNTDYFDLHEGLTTTQRAQQKSAALVQPLGDALACPYCPCELFDHDDQLLHHVRTSHAAQIQGSGVREGTPLFRKLLRDEALHKAKQIATAQHQRRVEDQRRQKQARRHDAAARAQTPDLNRLTLQSKLPPACAGFLGAARPPPRKRAGSDFPASESPSRSPVRQDAKSRKARAMDPAVEPQIADVEMAEEYARQLPHRPHSVTPQGPRAQPYNALLLHSQLDPRGIPHRDHGSVSPSSTSNHGSPVPPTLPDPSVALSSTNDQWPELVLQPDSRPISQEQLAAEVKSIYAGLTMVESKCIHVDKAQATAERDPVSGQHPRLAPDHWQALIALHRTLLHEHHDFFLASQHPSASQALRRLAAKYSMPARMWKHGIHSFLELLRHRLPESLEYMLTFIYLAYQMMALLYETVPAFEDTWIECLGDLGRYRMAIEDEDLRDRETWAGVARFWYSKAADKSPAVGRLYHHLAILARPNALQQLYFYCRSLTCVQPFMSARESILTLFDPILGRSSASYSHSSSVETSFIRAHGLLFEKDQAFQQHTFDKTLGDFIGQLDTSIGRVTSKWKEQGAYMAIANIASLFDYGSEGNFLRLAFATQLRHIIREQSEKNDDPDWQSAHAVLPPTQPAPDDMTFDLQTANTFPSACRLTFDTLRIVLQRFGDKNVLTHFHILLAFLNQLATLPYDTTYIFEYVQWEDFAFFLNTIARSETFVAPAIECPNFLHEGEEDFRPLPEDYLIRGQLWAHSYYPATWFNGVVDEEERMLELASTIKSRTERILWLGVRLASKNIGLTYDQASHSWSAHRSGNAMDVDE</sequence>
<feature type="region of interest" description="Disordered" evidence="1">
    <location>
        <begin position="223"/>
        <end position="260"/>
    </location>
</feature>